<proteinExistence type="predicted"/>
<keyword evidence="4" id="KW-1185">Reference proteome</keyword>
<feature type="non-terminal residue" evidence="3">
    <location>
        <position position="411"/>
    </location>
</feature>
<dbReference type="GO" id="GO:0004180">
    <property type="term" value="F:carboxypeptidase activity"/>
    <property type="evidence" value="ECO:0007669"/>
    <property type="project" value="UniProtKB-KW"/>
</dbReference>
<comment type="caution">
    <text evidence="3">The sequence shown here is derived from an EMBL/GenBank/DDBJ whole genome shotgun (WGS) entry which is preliminary data.</text>
</comment>
<dbReference type="RefSeq" id="WP_310911047.1">
    <property type="nucleotide sequence ID" value="NZ_JAVLVT010000001.1"/>
</dbReference>
<dbReference type="Proteomes" id="UP001250214">
    <property type="component" value="Unassembled WGS sequence"/>
</dbReference>
<feature type="compositionally biased region" description="Basic and acidic residues" evidence="1">
    <location>
        <begin position="208"/>
        <end position="221"/>
    </location>
</feature>
<organism evidence="3 4">
    <name type="scientific">Lipingzhangella rawalii</name>
    <dbReference type="NCBI Taxonomy" id="2055835"/>
    <lineage>
        <taxon>Bacteria</taxon>
        <taxon>Bacillati</taxon>
        <taxon>Actinomycetota</taxon>
        <taxon>Actinomycetes</taxon>
        <taxon>Streptosporangiales</taxon>
        <taxon>Nocardiopsidaceae</taxon>
        <taxon>Lipingzhangella</taxon>
    </lineage>
</organism>
<feature type="region of interest" description="Disordered" evidence="1">
    <location>
        <begin position="208"/>
        <end position="290"/>
    </location>
</feature>
<feature type="region of interest" description="Disordered" evidence="1">
    <location>
        <begin position="142"/>
        <end position="177"/>
    </location>
</feature>
<keyword evidence="3" id="KW-0645">Protease</keyword>
<dbReference type="PANTHER" id="PTHR34385">
    <property type="entry name" value="D-ALANYL-D-ALANINE CARBOXYPEPTIDASE"/>
    <property type="match status" value="1"/>
</dbReference>
<accession>A0ABU2H2R7</accession>
<name>A0ABU2H2R7_9ACTN</name>
<dbReference type="Pfam" id="PF02557">
    <property type="entry name" value="VanY"/>
    <property type="match status" value="1"/>
</dbReference>
<keyword evidence="3" id="KW-0378">Hydrolase</keyword>
<evidence type="ECO:0000313" key="3">
    <source>
        <dbReference type="EMBL" id="MDS1269586.1"/>
    </source>
</evidence>
<dbReference type="CDD" id="cd14814">
    <property type="entry name" value="Peptidase_M15"/>
    <property type="match status" value="1"/>
</dbReference>
<keyword evidence="3" id="KW-0121">Carboxypeptidase</keyword>
<feature type="compositionally biased region" description="Polar residues" evidence="1">
    <location>
        <begin position="251"/>
        <end position="264"/>
    </location>
</feature>
<sequence length="411" mass="44241">MAATTTPAETITPRSAGSPSSEGEDHTDSLASLQVELAEVSEELEDLQETADDAIRAYVTELEHLDEATESLEGAETASTLARARYDDTRTETVQYAISAYQGTELDLAQAWLDAEGPEDVLARSAHLTVLSNAQEATVDRTRASRVAADTVRDRARDAEEEQRAAADDAEEAKDAALAAVAEQEEIKGDLLAERTEIENRLAEARDDDQNAALEHQRETAQEQADSASEGDGATPARTTPDLEVAREGDGTTSSDTAADSPETTVVPDERSECTGGDAEAHPNGQLPDSVLCPLPQGGERLRADAAAAFIDLDGAFRAEFGRPMCVADSYRPFDTQLRLFHELEEGMAAPPGTSVHGAGLAVDLCGGVEDESSPEHAWMRDHGPDFGWHHPDWAQDGFEPWHWEFDSDEA</sequence>
<dbReference type="SUPFAM" id="SSF55166">
    <property type="entry name" value="Hedgehog/DD-peptidase"/>
    <property type="match status" value="1"/>
</dbReference>
<feature type="region of interest" description="Disordered" evidence="1">
    <location>
        <begin position="1"/>
        <end position="31"/>
    </location>
</feature>
<dbReference type="Gene3D" id="3.30.1380.10">
    <property type="match status" value="1"/>
</dbReference>
<feature type="compositionally biased region" description="Low complexity" evidence="1">
    <location>
        <begin position="1"/>
        <end position="13"/>
    </location>
</feature>
<dbReference type="InterPro" id="IPR052179">
    <property type="entry name" value="DD-CPase-like"/>
</dbReference>
<protein>
    <submittedName>
        <fullName evidence="3">D-alanyl-D-alanine carboxypeptidase family protein</fullName>
    </submittedName>
</protein>
<gene>
    <name evidence="3" type="ORF">RIF23_04650</name>
</gene>
<dbReference type="EMBL" id="JAVLVT010000001">
    <property type="protein sequence ID" value="MDS1269586.1"/>
    <property type="molecule type" value="Genomic_DNA"/>
</dbReference>
<reference evidence="4" key="1">
    <citation type="submission" date="2023-07" db="EMBL/GenBank/DDBJ databases">
        <title>Novel species in the genus Lipingzhangella isolated from Sambhar Salt Lake.</title>
        <authorList>
            <person name="Jiya N."/>
            <person name="Kajale S."/>
            <person name="Sharma A."/>
        </authorList>
    </citation>
    <scope>NUCLEOTIDE SEQUENCE [LARGE SCALE GENOMIC DNA]</scope>
    <source>
        <strain evidence="4">LS1_29</strain>
    </source>
</reference>
<evidence type="ECO:0000256" key="1">
    <source>
        <dbReference type="SAM" id="MobiDB-lite"/>
    </source>
</evidence>
<feature type="domain" description="D-alanyl-D-alanine carboxypeptidase-like core" evidence="2">
    <location>
        <begin position="300"/>
        <end position="406"/>
    </location>
</feature>
<feature type="compositionally biased region" description="Basic and acidic residues" evidence="1">
    <location>
        <begin position="151"/>
        <end position="167"/>
    </location>
</feature>
<dbReference type="PANTHER" id="PTHR34385:SF1">
    <property type="entry name" value="PEPTIDOGLYCAN L-ALANYL-D-GLUTAMATE ENDOPEPTIDASE CWLK"/>
    <property type="match status" value="1"/>
</dbReference>
<evidence type="ECO:0000259" key="2">
    <source>
        <dbReference type="Pfam" id="PF02557"/>
    </source>
</evidence>
<evidence type="ECO:0000313" key="4">
    <source>
        <dbReference type="Proteomes" id="UP001250214"/>
    </source>
</evidence>
<dbReference type="InterPro" id="IPR009045">
    <property type="entry name" value="Zn_M74/Hedgehog-like"/>
</dbReference>
<dbReference type="InterPro" id="IPR003709">
    <property type="entry name" value="VanY-like_core_dom"/>
</dbReference>